<dbReference type="InterPro" id="IPR050366">
    <property type="entry name" value="BP-dependent_transpt_permease"/>
</dbReference>
<evidence type="ECO:0000313" key="10">
    <source>
        <dbReference type="EMBL" id="SER29692.1"/>
    </source>
</evidence>
<feature type="transmembrane region" description="Helical" evidence="7">
    <location>
        <begin position="248"/>
        <end position="269"/>
    </location>
</feature>
<evidence type="ECO:0000313" key="11">
    <source>
        <dbReference type="Proteomes" id="UP000198504"/>
    </source>
</evidence>
<dbReference type="Proteomes" id="UP000198504">
    <property type="component" value="Unassembled WGS sequence"/>
</dbReference>
<dbReference type="EMBL" id="FOFA01000012">
    <property type="protein sequence ID" value="SER29692.1"/>
    <property type="molecule type" value="Genomic_DNA"/>
</dbReference>
<feature type="transmembrane region" description="Helical" evidence="7">
    <location>
        <begin position="119"/>
        <end position="137"/>
    </location>
</feature>
<dbReference type="GO" id="GO:0005886">
    <property type="term" value="C:plasma membrane"/>
    <property type="evidence" value="ECO:0007669"/>
    <property type="project" value="UniProtKB-SubCell"/>
</dbReference>
<name>A0A1H9N180_9ACTN</name>
<feature type="transmembrane region" description="Helical" evidence="7">
    <location>
        <begin position="83"/>
        <end position="107"/>
    </location>
</feature>
<evidence type="ECO:0000256" key="5">
    <source>
        <dbReference type="ARBA" id="ARBA00022989"/>
    </source>
</evidence>
<gene>
    <name evidence="10" type="ORF">SAMN05421756_11242</name>
</gene>
<feature type="transmembrane region" description="Helical" evidence="7">
    <location>
        <begin position="21"/>
        <end position="41"/>
    </location>
</feature>
<dbReference type="InterPro" id="IPR000515">
    <property type="entry name" value="MetI-like"/>
</dbReference>
<dbReference type="GO" id="GO:0055085">
    <property type="term" value="P:transmembrane transport"/>
    <property type="evidence" value="ECO:0007669"/>
    <property type="project" value="InterPro"/>
</dbReference>
<organism evidence="10 11">
    <name type="scientific">Microlunatus flavus</name>
    <dbReference type="NCBI Taxonomy" id="1036181"/>
    <lineage>
        <taxon>Bacteria</taxon>
        <taxon>Bacillati</taxon>
        <taxon>Actinomycetota</taxon>
        <taxon>Actinomycetes</taxon>
        <taxon>Propionibacteriales</taxon>
        <taxon>Propionibacteriaceae</taxon>
        <taxon>Microlunatus</taxon>
    </lineage>
</organism>
<evidence type="ECO:0000259" key="9">
    <source>
        <dbReference type="PROSITE" id="PS50928"/>
    </source>
</evidence>
<dbReference type="CDD" id="cd06261">
    <property type="entry name" value="TM_PBP2"/>
    <property type="match status" value="1"/>
</dbReference>
<dbReference type="STRING" id="1036181.SAMN05421756_11242"/>
<feature type="region of interest" description="Disordered" evidence="8">
    <location>
        <begin position="290"/>
        <end position="318"/>
    </location>
</feature>
<feature type="compositionally biased region" description="Polar residues" evidence="8">
    <location>
        <begin position="307"/>
        <end position="318"/>
    </location>
</feature>
<evidence type="ECO:0000256" key="3">
    <source>
        <dbReference type="ARBA" id="ARBA00022475"/>
    </source>
</evidence>
<dbReference type="SUPFAM" id="SSF161098">
    <property type="entry name" value="MetI-like"/>
    <property type="match status" value="1"/>
</dbReference>
<comment type="similarity">
    <text evidence="7">Belongs to the binding-protein-dependent transport system permease family.</text>
</comment>
<accession>A0A1H9N180</accession>
<evidence type="ECO:0000256" key="7">
    <source>
        <dbReference type="RuleBase" id="RU363032"/>
    </source>
</evidence>
<feature type="transmembrane region" description="Helical" evidence="7">
    <location>
        <begin position="143"/>
        <end position="162"/>
    </location>
</feature>
<dbReference type="AlphaFoldDB" id="A0A1H9N180"/>
<dbReference type="PROSITE" id="PS50928">
    <property type="entry name" value="ABC_TM1"/>
    <property type="match status" value="1"/>
</dbReference>
<evidence type="ECO:0000256" key="4">
    <source>
        <dbReference type="ARBA" id="ARBA00022692"/>
    </source>
</evidence>
<keyword evidence="2 7" id="KW-0813">Transport</keyword>
<dbReference type="Pfam" id="PF00528">
    <property type="entry name" value="BPD_transp_1"/>
    <property type="match status" value="1"/>
</dbReference>
<dbReference type="PANTHER" id="PTHR43386">
    <property type="entry name" value="OLIGOPEPTIDE TRANSPORT SYSTEM PERMEASE PROTEIN APPC"/>
    <property type="match status" value="1"/>
</dbReference>
<reference evidence="11" key="1">
    <citation type="submission" date="2016-10" db="EMBL/GenBank/DDBJ databases">
        <authorList>
            <person name="Varghese N."/>
            <person name="Submissions S."/>
        </authorList>
    </citation>
    <scope>NUCLEOTIDE SEQUENCE [LARGE SCALE GENOMIC DNA]</scope>
    <source>
        <strain evidence="11">CGMCC 4.6856</strain>
    </source>
</reference>
<keyword evidence="5 7" id="KW-1133">Transmembrane helix</keyword>
<keyword evidence="11" id="KW-1185">Reference proteome</keyword>
<keyword evidence="6 7" id="KW-0472">Membrane</keyword>
<feature type="domain" description="ABC transmembrane type-1" evidence="9">
    <location>
        <begin position="80"/>
        <end position="269"/>
    </location>
</feature>
<proteinExistence type="inferred from homology"/>
<keyword evidence="4 7" id="KW-0812">Transmembrane</keyword>
<feature type="transmembrane region" description="Helical" evidence="7">
    <location>
        <begin position="201"/>
        <end position="228"/>
    </location>
</feature>
<evidence type="ECO:0000256" key="8">
    <source>
        <dbReference type="SAM" id="MobiDB-lite"/>
    </source>
</evidence>
<sequence length="318" mass="32850">MTVPLLGTARPAGRARGGLGRVVPVVLVVLVLVLLLAPGLLSRTGPVDTTDAFLSPPSAEHWFGTDQLGRDVFSRTVFGARPVLLASLLGVLVAVVAGVALGVLAGAAPRWLNAVLMRAVDVLLALPVLLIALILIATAGSGVRSIVIALGVAFTPGFARVVEASVRRLRTAEYVQAAHVFGSTGLRTAVRHLLPNLMTEVVVLASSAVGWAVLTASTLSFLGLGVQLPQPDWGSDLAAGATSLATSWWLATFPGLAVTITILLANFTGDQLMSALDPRDGLRLRQSMPRLLGRRPAGPAEPGRSTGPVTTNRDGAVG</sequence>
<comment type="subcellular location">
    <subcellularLocation>
        <location evidence="1 7">Cell membrane</location>
        <topology evidence="1 7">Multi-pass membrane protein</topology>
    </subcellularLocation>
</comment>
<protein>
    <submittedName>
        <fullName evidence="10">Peptide/nickel transport system permease protein</fullName>
    </submittedName>
</protein>
<dbReference type="InterPro" id="IPR035906">
    <property type="entry name" value="MetI-like_sf"/>
</dbReference>
<evidence type="ECO:0000256" key="2">
    <source>
        <dbReference type="ARBA" id="ARBA00022448"/>
    </source>
</evidence>
<evidence type="ECO:0000256" key="1">
    <source>
        <dbReference type="ARBA" id="ARBA00004651"/>
    </source>
</evidence>
<dbReference type="PANTHER" id="PTHR43386:SF1">
    <property type="entry name" value="D,D-DIPEPTIDE TRANSPORT SYSTEM PERMEASE PROTEIN DDPC-RELATED"/>
    <property type="match status" value="1"/>
</dbReference>
<dbReference type="Gene3D" id="1.10.3720.10">
    <property type="entry name" value="MetI-like"/>
    <property type="match status" value="1"/>
</dbReference>
<dbReference type="OrthoDB" id="8906042at2"/>
<keyword evidence="3" id="KW-1003">Cell membrane</keyword>
<evidence type="ECO:0000256" key="6">
    <source>
        <dbReference type="ARBA" id="ARBA00023136"/>
    </source>
</evidence>